<feature type="transmembrane region" description="Helical" evidence="1">
    <location>
        <begin position="20"/>
        <end position="39"/>
    </location>
</feature>
<keyword evidence="1" id="KW-1133">Transmembrane helix</keyword>
<sequence>MNDPATHELARRDKEMIPTLLLRAMLFLVVACLVLVAYARITDRPLEAKFPDQPIVEERMIQIFGEMNGAARVLDGEGRLVADLSPEEGGFIAGMTRALSRERMKVGVVDSAPVRLVRYEDGHLALIDPATGWEAKLIGFGMDNTAAFERLLYTPIQEG</sequence>
<dbReference type="Proteomes" id="UP000006833">
    <property type="component" value="Chromosome"/>
</dbReference>
<dbReference type="EMBL" id="CP000830">
    <property type="protein sequence ID" value="ABV95275.1"/>
    <property type="molecule type" value="Genomic_DNA"/>
</dbReference>
<evidence type="ECO:0000256" key="1">
    <source>
        <dbReference type="SAM" id="Phobius"/>
    </source>
</evidence>
<keyword evidence="1" id="KW-0472">Membrane</keyword>
<dbReference type="RefSeq" id="WP_012180198.1">
    <property type="nucleotide sequence ID" value="NC_009952.1"/>
</dbReference>
<dbReference type="NCBIfam" id="TIGR03054">
    <property type="entry name" value="photo_alph_chp1"/>
    <property type="match status" value="1"/>
</dbReference>
<organism evidence="2 3">
    <name type="scientific">Dinoroseobacter shibae (strain DSM 16493 / NCIMB 14021 / DFL 12)</name>
    <dbReference type="NCBI Taxonomy" id="398580"/>
    <lineage>
        <taxon>Bacteria</taxon>
        <taxon>Pseudomonadati</taxon>
        <taxon>Pseudomonadota</taxon>
        <taxon>Alphaproteobacteria</taxon>
        <taxon>Rhodobacterales</taxon>
        <taxon>Roseobacteraceae</taxon>
        <taxon>Dinoroseobacter</taxon>
    </lineage>
</organism>
<proteinExistence type="predicted"/>
<evidence type="ECO:0000313" key="3">
    <source>
        <dbReference type="Proteomes" id="UP000006833"/>
    </source>
</evidence>
<protein>
    <submittedName>
        <fullName evidence="2">PuhC protein</fullName>
    </submittedName>
</protein>
<dbReference type="HOGENOM" id="CLU_125821_1_0_5"/>
<keyword evidence="1" id="KW-0812">Transmembrane</keyword>
<gene>
    <name evidence="2" type="primary">puhC</name>
    <name evidence="2" type="ordered locus">Dshi_3542</name>
</gene>
<dbReference type="OrthoDB" id="7848123at2"/>
<name>A8LQ35_DINSH</name>
<reference evidence="3" key="1">
    <citation type="journal article" date="2010" name="ISME J.">
        <title>The complete genome sequence of the algal symbiont Dinoroseobacter shibae: a hitchhiker's guide to life in the sea.</title>
        <authorList>
            <person name="Wagner-Dobler I."/>
            <person name="Ballhausen B."/>
            <person name="Berger M."/>
            <person name="Brinkhoff T."/>
            <person name="Buchholz I."/>
            <person name="Bunk B."/>
            <person name="Cypionka H."/>
            <person name="Daniel R."/>
            <person name="Drepper T."/>
            <person name="Gerdts G."/>
            <person name="Hahnke S."/>
            <person name="Han C."/>
            <person name="Jahn D."/>
            <person name="Kalhoefer D."/>
            <person name="Kiss H."/>
            <person name="Klenk H.P."/>
            <person name="Kyrpides N."/>
            <person name="Liebl W."/>
            <person name="Liesegang H."/>
            <person name="Meincke L."/>
            <person name="Pati A."/>
            <person name="Petersen J."/>
            <person name="Piekarski T."/>
            <person name="Pommerenke C."/>
            <person name="Pradella S."/>
            <person name="Pukall R."/>
            <person name="Rabus R."/>
            <person name="Stackebrandt E."/>
            <person name="Thole S."/>
            <person name="Thompson L."/>
            <person name="Tielen P."/>
            <person name="Tomasch J."/>
            <person name="von Jan M."/>
            <person name="Wanphrut N."/>
            <person name="Wichels A."/>
            <person name="Zech H."/>
            <person name="Simon M."/>
        </authorList>
    </citation>
    <scope>NUCLEOTIDE SEQUENCE [LARGE SCALE GENOMIC DNA]</scope>
    <source>
        <strain evidence="3">DSM 16493 / NCIMB 14021 / DFL 12</strain>
    </source>
</reference>
<dbReference type="AlphaFoldDB" id="A8LQ35"/>
<dbReference type="KEGG" id="dsh:Dshi_3542"/>
<keyword evidence="3" id="KW-1185">Reference proteome</keyword>
<dbReference type="InterPro" id="IPR017495">
    <property type="entry name" value="PuhC"/>
</dbReference>
<evidence type="ECO:0000313" key="2">
    <source>
        <dbReference type="EMBL" id="ABV95275.1"/>
    </source>
</evidence>
<accession>A8LQ35</accession>
<dbReference type="STRING" id="398580.Dshi_3542"/>